<evidence type="ECO:0000313" key="3">
    <source>
        <dbReference type="Proteomes" id="UP000002421"/>
    </source>
</evidence>
<gene>
    <name evidence="2" type="ORF">201phi2-1p060</name>
</gene>
<protein>
    <recommendedName>
        <fullName evidence="1">DUF6837 domain-containing protein</fullName>
    </recommendedName>
</protein>
<evidence type="ECO:0000259" key="1">
    <source>
        <dbReference type="Pfam" id="PF20764"/>
    </source>
</evidence>
<accession>B3FK35</accession>
<evidence type="ECO:0000313" key="2">
    <source>
        <dbReference type="EMBL" id="ABY62893.1"/>
    </source>
</evidence>
<keyword evidence="4" id="KW-0002">3D-structure</keyword>
<keyword evidence="3" id="KW-1185">Reference proteome</keyword>
<dbReference type="KEGG" id="vg:6372456"/>
<dbReference type="SMR" id="B3FK35"/>
<organismHost>
    <name type="scientific">Pseudomonas chlororaphis</name>
    <dbReference type="NCBI Taxonomy" id="587753"/>
</organismHost>
<feature type="domain" description="DUF6837" evidence="1">
    <location>
        <begin position="22"/>
        <end position="94"/>
    </location>
</feature>
<sequence>MQDNDDIFGNDSPEVPIFRKNLEKFKFSKGDGIKFSNTTFHIYEATRNYVTIHILKKYATAELMEFMHTRHDAVYIGPILEWTDGVHLTFRRKS</sequence>
<organism evidence="2 3">
    <name type="scientific">Pseudomonas phage 201phi2-1</name>
    <name type="common">Pseudomonas chlororaphis phage 201phi2-1</name>
    <dbReference type="NCBI Taxonomy" id="198110"/>
    <lineage>
        <taxon>Viruses</taxon>
        <taxon>Duplodnaviria</taxon>
        <taxon>Heunggongvirae</taxon>
        <taxon>Uroviricota</taxon>
        <taxon>Caudoviricetes</taxon>
        <taxon>Chimalliviridae</taxon>
        <taxon>Serwervirus</taxon>
        <taxon>Serwervirus 201phi21</taxon>
    </lineage>
</organism>
<proteinExistence type="evidence at protein level"/>
<evidence type="ECO:0007829" key="4">
    <source>
        <dbReference type="PDB" id="4M1X"/>
    </source>
</evidence>
<dbReference type="EMBL" id="EU197055">
    <property type="protein sequence ID" value="ABY62893.1"/>
    <property type="molecule type" value="Genomic_DNA"/>
</dbReference>
<dbReference type="InterPro" id="IPR049287">
    <property type="entry name" value="DUF6837"/>
</dbReference>
<reference evidence="2 3" key="1">
    <citation type="journal article" date="2008" name="Virology">
        <title>Characterization of Pseudomonas chlororaphis myovirus 201varphi2-1 via genomic sequencing, mass spectrometry, and electron microscopy.</title>
        <authorList>
            <person name="Thomas J.A."/>
            <person name="Rolando M.R."/>
            <person name="Carroll C.A."/>
            <person name="Shen P.S."/>
            <person name="Belnap D.M."/>
            <person name="Weintraub S.T."/>
            <person name="Serwer P."/>
            <person name="Hardies S.C."/>
        </authorList>
    </citation>
    <scope>NUCLEOTIDE SEQUENCE</scope>
</reference>
<dbReference type="EvolutionaryTrace" id="B3FK35"/>
<dbReference type="Gene3D" id="3.30.1360.240">
    <property type="match status" value="1"/>
</dbReference>
<dbReference type="Proteomes" id="UP000002421">
    <property type="component" value="Segment"/>
</dbReference>
<name>B3FK35_BP201</name>
<dbReference type="RefSeq" id="YP_001956785.1">
    <property type="nucleotide sequence ID" value="NC_010821.1"/>
</dbReference>
<dbReference type="PDBsum" id="4M1X"/>
<dbReference type="PDB" id="4M1X">
    <property type="method" value="X-ray"/>
    <property type="resolution" value="1.30 A"/>
    <property type="chains" value="A/B/C/D=2-94"/>
</dbReference>
<reference evidence="4" key="2">
    <citation type="submission" date="2013-08" db="PDB data bank">
        <title>Tetrameric ring structure of 201phi2-1p060 from Pseudomonas phage 201phi2-1.</title>
        <authorList>
            <person name="Partridge J.R."/>
            <person name="Zehr E.A."/>
            <person name="Agard D.A."/>
        </authorList>
    </citation>
    <scope>X-RAY CRYSTALLOGRAPHY (1.30 ANGSTROMS) OF 2-94</scope>
</reference>
<dbReference type="Pfam" id="PF20764">
    <property type="entry name" value="DUF6837"/>
    <property type="match status" value="1"/>
</dbReference>